<dbReference type="EMBL" id="JACDUS010000002">
    <property type="protein sequence ID" value="MBA2880589.1"/>
    <property type="molecule type" value="Genomic_DNA"/>
</dbReference>
<dbReference type="Gene3D" id="3.40.190.10">
    <property type="entry name" value="Periplasmic binding protein-like II"/>
    <property type="match status" value="2"/>
</dbReference>
<evidence type="ECO:0000313" key="2">
    <source>
        <dbReference type="Proteomes" id="UP000525298"/>
    </source>
</evidence>
<organism evidence="1 2">
    <name type="scientific">Desulfosalsimonas propionicica</name>
    <dbReference type="NCBI Taxonomy" id="332175"/>
    <lineage>
        <taxon>Bacteria</taxon>
        <taxon>Pseudomonadati</taxon>
        <taxon>Thermodesulfobacteriota</taxon>
        <taxon>Desulfobacteria</taxon>
        <taxon>Desulfobacterales</taxon>
        <taxon>Desulfosalsimonadaceae</taxon>
        <taxon>Desulfosalsimonas</taxon>
    </lineage>
</organism>
<dbReference type="Pfam" id="PF12974">
    <property type="entry name" value="Phosphonate-bd"/>
    <property type="match status" value="1"/>
</dbReference>
<protein>
    <submittedName>
        <fullName evidence="1">Phosphonate transport system substrate-binding protein</fullName>
    </submittedName>
</protein>
<comment type="caution">
    <text evidence="1">The sequence shown here is derived from an EMBL/GenBank/DDBJ whole genome shotgun (WGS) entry which is preliminary data.</text>
</comment>
<dbReference type="RefSeq" id="WP_232364652.1">
    <property type="nucleotide sequence ID" value="NZ_JACDUS010000002.1"/>
</dbReference>
<gene>
    <name evidence="1" type="ORF">HNR65_000907</name>
</gene>
<dbReference type="AlphaFoldDB" id="A0A7W0C7I3"/>
<dbReference type="Proteomes" id="UP000525298">
    <property type="component" value="Unassembled WGS sequence"/>
</dbReference>
<keyword evidence="2" id="KW-1185">Reference proteome</keyword>
<reference evidence="1 2" key="1">
    <citation type="submission" date="2020-07" db="EMBL/GenBank/DDBJ databases">
        <title>Genomic Encyclopedia of Type Strains, Phase IV (KMG-IV): sequencing the most valuable type-strain genomes for metagenomic binning, comparative biology and taxonomic classification.</title>
        <authorList>
            <person name="Goeker M."/>
        </authorList>
    </citation>
    <scope>NUCLEOTIDE SEQUENCE [LARGE SCALE GENOMIC DNA]</scope>
    <source>
        <strain evidence="1 2">DSM 17721</strain>
    </source>
</reference>
<dbReference type="PANTHER" id="PTHR35841:SF1">
    <property type="entry name" value="PHOSPHONATES-BINDING PERIPLASMIC PROTEIN"/>
    <property type="match status" value="1"/>
</dbReference>
<sequence length="293" mass="33454">MSACDQGDGVKKVNLNQRRQIQTPTELDSLTYACLPQYSHRVSFARHHLMVEYIAEKTGLPIRQVFPDTFKEHMEMVRDEKIDISFSNPLVYTRIADRYQARAFARIVEKNKSPTFRGQIICRADNKAIENLQDCKGKRWMAVDRASAAGYLFVLDHFIKNGISKSDFQNISFAPGPGGKQETVVQAVYLGQADVGSIREGTLELVKDRVDLTAIRILDQTRPFPSWVYAVRKNLESEMEDKIKQALLELNPDNADHRKILQKAHFEAVIPAQDADFDAIRRLLEKVGEKPYE</sequence>
<dbReference type="PANTHER" id="PTHR35841">
    <property type="entry name" value="PHOSPHONATES-BINDING PERIPLASMIC PROTEIN"/>
    <property type="match status" value="1"/>
</dbReference>
<accession>A0A7W0C7I3</accession>
<name>A0A7W0C7I3_9BACT</name>
<dbReference type="CDD" id="cd01071">
    <property type="entry name" value="PBP2_PhnD_like"/>
    <property type="match status" value="1"/>
</dbReference>
<dbReference type="SUPFAM" id="SSF53850">
    <property type="entry name" value="Periplasmic binding protein-like II"/>
    <property type="match status" value="1"/>
</dbReference>
<evidence type="ECO:0000313" key="1">
    <source>
        <dbReference type="EMBL" id="MBA2880589.1"/>
    </source>
</evidence>
<proteinExistence type="predicted"/>